<dbReference type="OMA" id="MSVPEWA"/>
<sequence>MAAPEWTKDEQSLEDAKNYLRQGNTVDFFETIASAVLREHPAELEKFCVSIVSDIRLGRLPKAEGEFQPKKEEDNKYMRARNVSEFLDRWILSLLEARPNGDGERLEFHQKYLEKLIEESK</sequence>
<name>A0A0S4JBX9_BODSA</name>
<dbReference type="OrthoDB" id="241739at2759"/>
<gene>
    <name evidence="1" type="ORF">BSAL_10285</name>
</gene>
<protein>
    <submittedName>
        <fullName evidence="1">Uncharacterized protein</fullName>
    </submittedName>
</protein>
<organism evidence="1 2">
    <name type="scientific">Bodo saltans</name>
    <name type="common">Flagellated protozoan</name>
    <dbReference type="NCBI Taxonomy" id="75058"/>
    <lineage>
        <taxon>Eukaryota</taxon>
        <taxon>Discoba</taxon>
        <taxon>Euglenozoa</taxon>
        <taxon>Kinetoplastea</taxon>
        <taxon>Metakinetoplastina</taxon>
        <taxon>Eubodonida</taxon>
        <taxon>Bodonidae</taxon>
        <taxon>Bodo</taxon>
    </lineage>
</organism>
<accession>A0A0S4JBX9</accession>
<dbReference type="Proteomes" id="UP000051952">
    <property type="component" value="Unassembled WGS sequence"/>
</dbReference>
<reference evidence="2" key="1">
    <citation type="submission" date="2015-09" db="EMBL/GenBank/DDBJ databases">
        <authorList>
            <consortium name="Pathogen Informatics"/>
        </authorList>
    </citation>
    <scope>NUCLEOTIDE SEQUENCE [LARGE SCALE GENOMIC DNA]</scope>
    <source>
        <strain evidence="2">Lake Konstanz</strain>
    </source>
</reference>
<evidence type="ECO:0000313" key="1">
    <source>
        <dbReference type="EMBL" id="CUG87470.1"/>
    </source>
</evidence>
<dbReference type="AlphaFoldDB" id="A0A0S4JBX9"/>
<keyword evidence="2" id="KW-1185">Reference proteome</keyword>
<dbReference type="EMBL" id="CYKH01001528">
    <property type="protein sequence ID" value="CUG87470.1"/>
    <property type="molecule type" value="Genomic_DNA"/>
</dbReference>
<evidence type="ECO:0000313" key="2">
    <source>
        <dbReference type="Proteomes" id="UP000051952"/>
    </source>
</evidence>
<dbReference type="VEuPathDB" id="TriTrypDB:BSAL_10285"/>
<proteinExistence type="predicted"/>